<name>A0A4Z2F2D5_9TELE</name>
<sequence>MSWFLSNSAETGSRSLRTWSRFPPKNETPSPPPDRGRDVKGGEEASYSPSAAAPRRGDGDGDGDGEDDEATPSGTATTRLTGEETNGLTRGTLSGFIFFMPLFFNQMKAQKPESLGSPGAQRRLLLVKGDASSQPQYDTLIFLKPTQGDNLSLLELILRQASPTCRANAKVKPRASLADGRRRAKRGEDSAGSRAQLMFRQHGRRTRQRQSAAMLLRQL</sequence>
<feature type="region of interest" description="Disordered" evidence="1">
    <location>
        <begin position="170"/>
        <end position="192"/>
    </location>
</feature>
<feature type="region of interest" description="Disordered" evidence="1">
    <location>
        <begin position="1"/>
        <end position="87"/>
    </location>
</feature>
<protein>
    <submittedName>
        <fullName evidence="2">Uncharacterized protein</fullName>
    </submittedName>
</protein>
<dbReference type="EMBL" id="SRLO01001917">
    <property type="protein sequence ID" value="TNN34652.1"/>
    <property type="molecule type" value="Genomic_DNA"/>
</dbReference>
<evidence type="ECO:0000256" key="1">
    <source>
        <dbReference type="SAM" id="MobiDB-lite"/>
    </source>
</evidence>
<keyword evidence="3" id="KW-1185">Reference proteome</keyword>
<organism evidence="2 3">
    <name type="scientific">Liparis tanakae</name>
    <name type="common">Tanaka's snailfish</name>
    <dbReference type="NCBI Taxonomy" id="230148"/>
    <lineage>
        <taxon>Eukaryota</taxon>
        <taxon>Metazoa</taxon>
        <taxon>Chordata</taxon>
        <taxon>Craniata</taxon>
        <taxon>Vertebrata</taxon>
        <taxon>Euteleostomi</taxon>
        <taxon>Actinopterygii</taxon>
        <taxon>Neopterygii</taxon>
        <taxon>Teleostei</taxon>
        <taxon>Neoteleostei</taxon>
        <taxon>Acanthomorphata</taxon>
        <taxon>Eupercaria</taxon>
        <taxon>Perciformes</taxon>
        <taxon>Cottioidei</taxon>
        <taxon>Cottales</taxon>
        <taxon>Liparidae</taxon>
        <taxon>Liparis</taxon>
    </lineage>
</organism>
<evidence type="ECO:0000313" key="2">
    <source>
        <dbReference type="EMBL" id="TNN34652.1"/>
    </source>
</evidence>
<accession>A0A4Z2F2D5</accession>
<proteinExistence type="predicted"/>
<feature type="compositionally biased region" description="Polar residues" evidence="1">
    <location>
        <begin position="1"/>
        <end position="18"/>
    </location>
</feature>
<gene>
    <name evidence="2" type="ORF">EYF80_055181</name>
</gene>
<dbReference type="AlphaFoldDB" id="A0A4Z2F2D5"/>
<reference evidence="2 3" key="1">
    <citation type="submission" date="2019-03" db="EMBL/GenBank/DDBJ databases">
        <title>First draft genome of Liparis tanakae, snailfish: a comprehensive survey of snailfish specific genes.</title>
        <authorList>
            <person name="Kim W."/>
            <person name="Song I."/>
            <person name="Jeong J.-H."/>
            <person name="Kim D."/>
            <person name="Kim S."/>
            <person name="Ryu S."/>
            <person name="Song J.Y."/>
            <person name="Lee S.K."/>
        </authorList>
    </citation>
    <scope>NUCLEOTIDE SEQUENCE [LARGE SCALE GENOMIC DNA]</scope>
    <source>
        <tissue evidence="2">Muscle</tissue>
    </source>
</reference>
<comment type="caution">
    <text evidence="2">The sequence shown here is derived from an EMBL/GenBank/DDBJ whole genome shotgun (WGS) entry which is preliminary data.</text>
</comment>
<dbReference type="Proteomes" id="UP000314294">
    <property type="component" value="Unassembled WGS sequence"/>
</dbReference>
<feature type="compositionally biased region" description="Low complexity" evidence="1">
    <location>
        <begin position="44"/>
        <end position="54"/>
    </location>
</feature>
<evidence type="ECO:0000313" key="3">
    <source>
        <dbReference type="Proteomes" id="UP000314294"/>
    </source>
</evidence>
<feature type="compositionally biased region" description="Basic and acidic residues" evidence="1">
    <location>
        <begin position="34"/>
        <end position="43"/>
    </location>
</feature>
<feature type="compositionally biased region" description="Acidic residues" evidence="1">
    <location>
        <begin position="60"/>
        <end position="70"/>
    </location>
</feature>
<feature type="compositionally biased region" description="Polar residues" evidence="1">
    <location>
        <begin position="72"/>
        <end position="87"/>
    </location>
</feature>